<comment type="subcellular location">
    <subcellularLocation>
        <location evidence="1">Nucleus</location>
    </subcellularLocation>
</comment>
<feature type="region of interest" description="Disordered" evidence="4">
    <location>
        <begin position="455"/>
        <end position="483"/>
    </location>
</feature>
<dbReference type="SUPFAM" id="SSF54236">
    <property type="entry name" value="Ubiquitin-like"/>
    <property type="match status" value="1"/>
</dbReference>
<evidence type="ECO:0000259" key="6">
    <source>
        <dbReference type="PROSITE" id="PS51294"/>
    </source>
</evidence>
<dbReference type="PROSITE" id="PS50090">
    <property type="entry name" value="MYB_LIKE"/>
    <property type="match status" value="1"/>
</dbReference>
<feature type="domain" description="Myb-like" evidence="5">
    <location>
        <begin position="509"/>
        <end position="564"/>
    </location>
</feature>
<dbReference type="AlphaFoldDB" id="A0A484MS92"/>
<dbReference type="PROSITE" id="PS51294">
    <property type="entry name" value="HTH_MYB"/>
    <property type="match status" value="1"/>
</dbReference>
<dbReference type="Proteomes" id="UP000595140">
    <property type="component" value="Unassembled WGS sequence"/>
</dbReference>
<dbReference type="InterPro" id="IPR009057">
    <property type="entry name" value="Homeodomain-like_sf"/>
</dbReference>
<gene>
    <name evidence="7" type="ORF">CCAM_LOCUS33175</name>
</gene>
<dbReference type="InterPro" id="IPR057625">
    <property type="entry name" value="TPR1-6-like_ubiquitin"/>
</dbReference>
<dbReference type="CDD" id="cd11660">
    <property type="entry name" value="SANT_TRF"/>
    <property type="match status" value="1"/>
</dbReference>
<feature type="domain" description="HTH myb-type" evidence="6">
    <location>
        <begin position="509"/>
        <end position="568"/>
    </location>
</feature>
<evidence type="ECO:0000256" key="3">
    <source>
        <dbReference type="ARBA" id="ARBA00023242"/>
    </source>
</evidence>
<keyword evidence="3" id="KW-0539">Nucleus</keyword>
<dbReference type="Pfam" id="PF23603">
    <property type="entry name" value="Ubiquitin_TPR1"/>
    <property type="match status" value="1"/>
</dbReference>
<evidence type="ECO:0000256" key="2">
    <source>
        <dbReference type="ARBA" id="ARBA00023125"/>
    </source>
</evidence>
<keyword evidence="2" id="KW-0238">DNA-binding</keyword>
<dbReference type="SMART" id="SM00717">
    <property type="entry name" value="SANT"/>
    <property type="match status" value="1"/>
</dbReference>
<dbReference type="InterPro" id="IPR001005">
    <property type="entry name" value="SANT/Myb"/>
</dbReference>
<proteinExistence type="predicted"/>
<dbReference type="InterPro" id="IPR029071">
    <property type="entry name" value="Ubiquitin-like_domsf"/>
</dbReference>
<dbReference type="SUPFAM" id="SSF46689">
    <property type="entry name" value="Homeodomain-like"/>
    <property type="match status" value="1"/>
</dbReference>
<keyword evidence="8" id="KW-1185">Reference proteome</keyword>
<organism evidence="7 8">
    <name type="scientific">Cuscuta campestris</name>
    <dbReference type="NCBI Taxonomy" id="132261"/>
    <lineage>
        <taxon>Eukaryota</taxon>
        <taxon>Viridiplantae</taxon>
        <taxon>Streptophyta</taxon>
        <taxon>Embryophyta</taxon>
        <taxon>Tracheophyta</taxon>
        <taxon>Spermatophyta</taxon>
        <taxon>Magnoliopsida</taxon>
        <taxon>eudicotyledons</taxon>
        <taxon>Gunneridae</taxon>
        <taxon>Pentapetalae</taxon>
        <taxon>asterids</taxon>
        <taxon>lamiids</taxon>
        <taxon>Solanales</taxon>
        <taxon>Convolvulaceae</taxon>
        <taxon>Cuscuteae</taxon>
        <taxon>Cuscuta</taxon>
        <taxon>Cuscuta subgen. Grammica</taxon>
        <taxon>Cuscuta sect. Cleistogrammica</taxon>
    </lineage>
</organism>
<feature type="compositionally biased region" description="Low complexity" evidence="4">
    <location>
        <begin position="192"/>
        <end position="207"/>
    </location>
</feature>
<protein>
    <submittedName>
        <fullName evidence="7">Uncharacterized protein</fullName>
    </submittedName>
</protein>
<evidence type="ECO:0000256" key="1">
    <source>
        <dbReference type="ARBA" id="ARBA00004123"/>
    </source>
</evidence>
<dbReference type="InterPro" id="IPR031105">
    <property type="entry name" value="TRP_plant"/>
</dbReference>
<dbReference type="EMBL" id="OOIL02004368">
    <property type="protein sequence ID" value="VFQ91399.1"/>
    <property type="molecule type" value="Genomic_DNA"/>
</dbReference>
<sequence>MVFRERLHRGFHGFEVPHAPRSTRSARKRGIGWRRGEENQMCAFDLLATVAGKILREDDISPILNTHTLEENNVEQSFFLSELVSHEHILNNHSDSVSPISVITTSDSSDKFAHVEQQLAFKDSSSCKLDIGVGKPRKHEALKNGKKLTGDKAGMCSSDFIHPDRKSSSFVCSDNIVKLTLSTEHMSRDNGQHQQQPSKVPQQVGPGMSPDYVKLGNNDDDENSFPCIGGQRHAKKSMASPHPSTDVETAKHDSSSDNNSVLNSGRSLRDYPFKKRKLYACSDASNSDRGKTNDGIYSSNSNDGIEDQTVHGTSNSAARGHPSFRSGDSRVKLGIKSFRVPELFIEIPETSTIGSLKRSVVEAVSAILHGRLRVGVLFQGKKVRDDNKTLLQTGICHDSKPDSLAFSLEPVPSQEHPYLLSFDAPQPQRRYSPARNVVDNAPQQRSVNTSSGTHLINFMESDPDSAPSPLSTSSLDKRASDSRALAPVNVVDPTRAIVPARKPKRSEAAQRRIRRPFSVSEVESLVQAVEKLGTGRWRDVKLRAFDNAKHRTYVDLKDKWKTLVHTARISPQQRRGEPVPQELLDRVLIAHAYWSHQQAKHQMMKQKEAETCLLL</sequence>
<evidence type="ECO:0000313" key="8">
    <source>
        <dbReference type="Proteomes" id="UP000595140"/>
    </source>
</evidence>
<feature type="region of interest" description="Disordered" evidence="4">
    <location>
        <begin position="283"/>
        <end position="326"/>
    </location>
</feature>
<dbReference type="OrthoDB" id="2020981at2759"/>
<dbReference type="PANTHER" id="PTHR21717">
    <property type="entry name" value="TELOMERIC REPEAT BINDING PROTEIN"/>
    <property type="match status" value="1"/>
</dbReference>
<dbReference type="GO" id="GO:0042162">
    <property type="term" value="F:telomeric DNA binding"/>
    <property type="evidence" value="ECO:0007669"/>
    <property type="project" value="UniProtKB-ARBA"/>
</dbReference>
<evidence type="ECO:0000256" key="4">
    <source>
        <dbReference type="SAM" id="MobiDB-lite"/>
    </source>
</evidence>
<evidence type="ECO:0000313" key="7">
    <source>
        <dbReference type="EMBL" id="VFQ91399.1"/>
    </source>
</evidence>
<name>A0A484MS92_9ASTE</name>
<dbReference type="PANTHER" id="PTHR21717:SF70">
    <property type="entry name" value="TELOMERE REPEAT-BINDING PROTEIN 2-RELATED"/>
    <property type="match status" value="1"/>
</dbReference>
<feature type="region of interest" description="Disordered" evidence="4">
    <location>
        <begin position="186"/>
        <end position="267"/>
    </location>
</feature>
<reference evidence="7 8" key="1">
    <citation type="submission" date="2018-04" db="EMBL/GenBank/DDBJ databases">
        <authorList>
            <person name="Vogel A."/>
        </authorList>
    </citation>
    <scope>NUCLEOTIDE SEQUENCE [LARGE SCALE GENOMIC DNA]</scope>
</reference>
<dbReference type="InterPro" id="IPR017930">
    <property type="entry name" value="Myb_dom"/>
</dbReference>
<accession>A0A484MS92</accession>
<dbReference type="Gene3D" id="1.10.246.220">
    <property type="match status" value="1"/>
</dbReference>
<dbReference type="GO" id="GO:0005634">
    <property type="term" value="C:nucleus"/>
    <property type="evidence" value="ECO:0007669"/>
    <property type="project" value="UniProtKB-SubCell"/>
</dbReference>
<evidence type="ECO:0000259" key="5">
    <source>
        <dbReference type="PROSITE" id="PS50090"/>
    </source>
</evidence>
<dbReference type="GO" id="GO:0000976">
    <property type="term" value="F:transcription cis-regulatory region binding"/>
    <property type="evidence" value="ECO:0007669"/>
    <property type="project" value="UniProtKB-ARBA"/>
</dbReference>
<dbReference type="Pfam" id="PF00249">
    <property type="entry name" value="Myb_DNA-binding"/>
    <property type="match status" value="1"/>
</dbReference>
<dbReference type="GO" id="GO:0010597">
    <property type="term" value="P:green leaf volatile biosynthetic process"/>
    <property type="evidence" value="ECO:0007669"/>
    <property type="project" value="UniProtKB-ARBA"/>
</dbReference>